<dbReference type="EMBL" id="LLXE01000005">
    <property type="protein sequence ID" value="KUM66688.1"/>
    <property type="molecule type" value="Genomic_DNA"/>
</dbReference>
<name>A0A117NSM7_PENFR</name>
<comment type="caution">
    <text evidence="1">The sequence shown here is derived from an EMBL/GenBank/DDBJ whole genome shotgun (WGS) entry which is preliminary data.</text>
</comment>
<proteinExistence type="predicted"/>
<reference evidence="1 2" key="1">
    <citation type="submission" date="2015-10" db="EMBL/GenBank/DDBJ databases">
        <title>Genome sequencing of Penicillium freii.</title>
        <authorList>
            <person name="Nguyen H.D."/>
            <person name="Visagie C.M."/>
            <person name="Seifert K.A."/>
        </authorList>
    </citation>
    <scope>NUCLEOTIDE SEQUENCE [LARGE SCALE GENOMIC DNA]</scope>
    <source>
        <strain evidence="1 2">DAOM 242723</strain>
    </source>
</reference>
<sequence>MEDFQVACSDDAKESSEFDYNQCVAAMEGKRVPENLESFWHRRATIRGLRTSLEFAMSTAVRELCSGDDIPEFSRARNARLIMSNMIPDLDNPVLQPYCIWYPDFADEGTYREVARRCPSMRYQVGRACAAAGYTDLYKKLDLLPDTSIAQEARESKEGAEIYQIIMSEPQRYAVMNDFTRSIDLETPQTPAFLSGDMKPRWRLDQRVPPPENLPYTTPDDIDIEEDGFIGIEKMELDDSHFELGPEGAKLLWMPLPPDLPILEKDVLTQMAAYDGNVDRYVRLMHPRRLRTDYELYSILRGIHHNTMFARWWADQIETNPGRIILPGVPLASDNGRERDMIRTAINSRRVMINDIAGFSNDSKCLPWMIWWPLKPHQNTLRSLASKCSYMLPQIAITCVLCDYQSLYERINPTPRKSLLEVARRSENPFYLQDLEKRATEQGLEWEYLGPIDGTGATLVADLEPTTDHVRGAIYPGAMNDSYGYAGIYGGLQPRSGQVERYVWLSPETVHKIEEESDGIFCGDTDELYLESDESS</sequence>
<accession>A0A117NSM7</accession>
<gene>
    <name evidence="1" type="ORF">ACN42_g388</name>
</gene>
<organism evidence="1 2">
    <name type="scientific">Penicillium freii</name>
    <dbReference type="NCBI Taxonomy" id="48697"/>
    <lineage>
        <taxon>Eukaryota</taxon>
        <taxon>Fungi</taxon>
        <taxon>Dikarya</taxon>
        <taxon>Ascomycota</taxon>
        <taxon>Pezizomycotina</taxon>
        <taxon>Eurotiomycetes</taxon>
        <taxon>Eurotiomycetidae</taxon>
        <taxon>Eurotiales</taxon>
        <taxon>Aspergillaceae</taxon>
        <taxon>Penicillium</taxon>
    </lineage>
</organism>
<dbReference type="AlphaFoldDB" id="A0A117NSM7"/>
<dbReference type="Proteomes" id="UP000055045">
    <property type="component" value="Unassembled WGS sequence"/>
</dbReference>
<protein>
    <submittedName>
        <fullName evidence="1">Uncharacterized protein</fullName>
    </submittedName>
</protein>
<evidence type="ECO:0000313" key="2">
    <source>
        <dbReference type="Proteomes" id="UP000055045"/>
    </source>
</evidence>
<evidence type="ECO:0000313" key="1">
    <source>
        <dbReference type="EMBL" id="KUM66688.1"/>
    </source>
</evidence>
<keyword evidence="2" id="KW-1185">Reference proteome</keyword>